<dbReference type="EMBL" id="MG770331">
    <property type="protein sequence ID" value="AXL67887.1"/>
    <property type="molecule type" value="Viral_cRNA"/>
</dbReference>
<feature type="compositionally biased region" description="Basic and acidic residues" evidence="1">
    <location>
        <begin position="56"/>
        <end position="65"/>
    </location>
</feature>
<reference evidence="2" key="1">
    <citation type="submission" date="2018-01" db="EMBL/GenBank/DDBJ databases">
        <title>Quaranfil virus originated in Egypt, an Orthomyxovirus confirmed in an old tick isolate In India, warrant an urgent need to know its relevance for human and animal.</title>
        <authorList>
            <person name="Yadav P.D."/>
        </authorList>
    </citation>
    <scope>NUCLEOTIDE SEQUENCE</scope>
    <source>
        <strain evidence="2">83939-2</strain>
    </source>
</reference>
<organism evidence="2">
    <name type="scientific">Quaranjavirus quaranfilense</name>
    <dbReference type="NCBI Taxonomy" id="688436"/>
    <lineage>
        <taxon>Viruses</taxon>
        <taxon>Riboviria</taxon>
        <taxon>Orthornavirae</taxon>
        <taxon>Negarnaviricota</taxon>
        <taxon>Polyploviricotina</taxon>
        <taxon>Insthoviricetes</taxon>
        <taxon>Articulavirales</taxon>
        <taxon>Orthomyxoviridae</taxon>
        <taxon>Quaranjavirus</taxon>
    </lineage>
</organism>
<sequence>MAFEAYRLLIANPQLYEPDFVSQAGELSEHWARENWRRREESLRHDKVCMLLMNTEPRERGHTQAEGEEEGSSSRSLATEEGEKRFSLEALEELVDQGREVLLENLEIEEAQASSDSEGPNGADSGGEEEEFVFGVESEFEMEVASEVTKLLEPDLIDSNFRYTLLEGVTSGKFAQMEFTALWGINTSNKWDLVDRVNRKLIEVKVTTRPPTDVWEEVVAHAEGTDPEHYGAYIIHDDLCGNFTPYKFGNISDLPGWPSAQDFLIRRHAFLASYGGVPSAGGIEEGLPAWDDVFMERTRNWVAPLWKKGPFSVRRDDCPRMEPFSINKFITLLEDPRLRDTEKSAKWKGKILPVSWCRTIISSQEKDIDMVQEVIRDLGVIGLWEEVNANPVKMERTVSALSELMRMFQDGFREKNPYISVKRKCKGWVITGHKQTPALTDTLLELGVGYKPYQMSNVVEEDMRQWETDDIEKIKWVDWMSKLAATESEPLGSKVSRDDIFREAESRHVLDEPAKKMCSKIYDLYRSHKIGATCSKFMGFYSRMGGSYLRAIAGNSRQHSSLAIMPLYYKTYQEDGTGTRHLTGLVIRGPHHVRESTDTINLLIVEKTCLSRREAQERLSGGALVNGVWWVRKNAIRKADPTYLAFLHNSLFVPTNFLGELVTTHPNISYAKDNPAYWDVILSGSFGCCKEFHLRRVVETVLMGILGKSQEEGYHDMYRKVYMLLMAKGRGDIAQVMDLKAMAEEMNECLLDSAFVMWCHCELLDFMKFVSSRHPFNC</sequence>
<gene>
    <name evidence="2" type="primary">PA</name>
</gene>
<accession>A0A3S7QI31</accession>
<evidence type="ECO:0000256" key="1">
    <source>
        <dbReference type="SAM" id="MobiDB-lite"/>
    </source>
</evidence>
<proteinExistence type="predicted"/>
<name>A0A3S7QI31_9ORTO</name>
<protein>
    <submittedName>
        <fullName evidence="2">Polymerase PA</fullName>
    </submittedName>
</protein>
<evidence type="ECO:0000313" key="2">
    <source>
        <dbReference type="EMBL" id="AXL67887.1"/>
    </source>
</evidence>
<feature type="region of interest" description="Disordered" evidence="1">
    <location>
        <begin position="109"/>
        <end position="128"/>
    </location>
</feature>
<feature type="region of interest" description="Disordered" evidence="1">
    <location>
        <begin position="54"/>
        <end position="82"/>
    </location>
</feature>